<protein>
    <submittedName>
        <fullName evidence="3">von Willebrand factor type A domain containing protein</fullName>
    </submittedName>
</protein>
<keyword evidence="4" id="KW-1185">Reference proteome</keyword>
<dbReference type="InterPro" id="IPR036465">
    <property type="entry name" value="vWFA_dom_sf"/>
</dbReference>
<gene>
    <name evidence="3" type="ORF">ACA1_025530</name>
</gene>
<evidence type="ECO:0000313" key="4">
    <source>
        <dbReference type="Proteomes" id="UP000011083"/>
    </source>
</evidence>
<name>L8GT92_ACACF</name>
<dbReference type="InterPro" id="IPR002035">
    <property type="entry name" value="VWF_A"/>
</dbReference>
<evidence type="ECO:0000313" key="3">
    <source>
        <dbReference type="EMBL" id="ELR16107.1"/>
    </source>
</evidence>
<dbReference type="PANTHER" id="PTHR10579">
    <property type="entry name" value="CALCIUM-ACTIVATED CHLORIDE CHANNEL REGULATOR"/>
    <property type="match status" value="1"/>
</dbReference>
<dbReference type="Gene3D" id="3.40.50.410">
    <property type="entry name" value="von Willebrand factor, type A domain"/>
    <property type="match status" value="1"/>
</dbReference>
<evidence type="ECO:0000256" key="1">
    <source>
        <dbReference type="SAM" id="MobiDB-lite"/>
    </source>
</evidence>
<proteinExistence type="predicted"/>
<dbReference type="InterPro" id="IPR051266">
    <property type="entry name" value="CLCR"/>
</dbReference>
<dbReference type="AlphaFoldDB" id="L8GT92"/>
<feature type="region of interest" description="Disordered" evidence="1">
    <location>
        <begin position="442"/>
        <end position="477"/>
    </location>
</feature>
<dbReference type="KEGG" id="acan:ACA1_025530"/>
<accession>L8GT92</accession>
<evidence type="ECO:0000259" key="2">
    <source>
        <dbReference type="PROSITE" id="PS50234"/>
    </source>
</evidence>
<dbReference type="VEuPathDB" id="AmoebaDB:ACA1_025530"/>
<dbReference type="SMART" id="SM00327">
    <property type="entry name" value="VWA"/>
    <property type="match status" value="1"/>
</dbReference>
<dbReference type="Pfam" id="PF00092">
    <property type="entry name" value="VWA"/>
    <property type="match status" value="1"/>
</dbReference>
<dbReference type="Proteomes" id="UP000011083">
    <property type="component" value="Unassembled WGS sequence"/>
</dbReference>
<dbReference type="OMA" id="ASICYEQ"/>
<dbReference type="OrthoDB" id="299997at2759"/>
<dbReference type="SUPFAM" id="SSF53300">
    <property type="entry name" value="vWA-like"/>
    <property type="match status" value="1"/>
</dbReference>
<dbReference type="PROSITE" id="PS50234">
    <property type="entry name" value="VWFA"/>
    <property type="match status" value="1"/>
</dbReference>
<dbReference type="PANTHER" id="PTHR10579:SF43">
    <property type="entry name" value="ZINC FINGER (C3HC4-TYPE RING FINGER) FAMILY PROTEIN"/>
    <property type="match status" value="1"/>
</dbReference>
<dbReference type="GeneID" id="14916785"/>
<organism evidence="3 4">
    <name type="scientific">Acanthamoeba castellanii (strain ATCC 30010 / Neff)</name>
    <dbReference type="NCBI Taxonomy" id="1257118"/>
    <lineage>
        <taxon>Eukaryota</taxon>
        <taxon>Amoebozoa</taxon>
        <taxon>Discosea</taxon>
        <taxon>Longamoebia</taxon>
        <taxon>Centramoebida</taxon>
        <taxon>Acanthamoebidae</taxon>
        <taxon>Acanthamoeba</taxon>
    </lineage>
</organism>
<dbReference type="RefSeq" id="XP_004338120.1">
    <property type="nucleotide sequence ID" value="XM_004338072.1"/>
</dbReference>
<sequence>MEANKTAPVNELCQVVVQASTTHALRGVVNNVQVLFNVMTGHTVEDTETKRPPINLAIVLDRSGSMDSGQKLKNAKLAIKKVIEALGADDILHLVLYGSEVELAFQNASVKDRESLLARVDQVVTEGMTNMHAGLDKGSQVVSEYAKQGYTNRIFLFSDGLVNEGVTNKQEIYRFISQIYTERDTKVSAFGLGNDFDEELMKSIAEHGSGAYFFIEGSAAIPRFVDFALKGLFKLVGTDAGLKIRGLNGAVVTKIYSHHDLTKPYQFGDLKQDDHRSAVCELQVTPSVQPSEEVLTWELEYRPASNAEETLSSERAVIKGTLRIHFTDNEEDVAKGENPQVLAKVAIQRTGELDAELIGLISSGKTKEAIALTEKEIEILRSALDKDLDGSANIANHLKHVETALADLHREGASKANMKKAHHRNYMKRRASICYEQQYISDEMTKAAEDEDSPPSSPPASPPTSRAGLNRRNLPYS</sequence>
<dbReference type="EMBL" id="KB008008">
    <property type="protein sequence ID" value="ELR16107.1"/>
    <property type="molecule type" value="Genomic_DNA"/>
</dbReference>
<dbReference type="STRING" id="1257118.L8GT92"/>
<reference evidence="3 4" key="1">
    <citation type="journal article" date="2013" name="Genome Biol.">
        <title>Genome of Acanthamoeba castellanii highlights extensive lateral gene transfer and early evolution of tyrosine kinase signaling.</title>
        <authorList>
            <person name="Clarke M."/>
            <person name="Lohan A.J."/>
            <person name="Liu B."/>
            <person name="Lagkouvardos I."/>
            <person name="Roy S."/>
            <person name="Zafar N."/>
            <person name="Bertelli C."/>
            <person name="Schilde C."/>
            <person name="Kianianmomeni A."/>
            <person name="Burglin T.R."/>
            <person name="Frech C."/>
            <person name="Turcotte B."/>
            <person name="Kopec K.O."/>
            <person name="Synnott J.M."/>
            <person name="Choo C."/>
            <person name="Paponov I."/>
            <person name="Finkler A."/>
            <person name="Soon Heng Tan C."/>
            <person name="Hutchins A.P."/>
            <person name="Weinmeier T."/>
            <person name="Rattei T."/>
            <person name="Chu J.S."/>
            <person name="Gimenez G."/>
            <person name="Irimia M."/>
            <person name="Rigden D.J."/>
            <person name="Fitzpatrick D.A."/>
            <person name="Lorenzo-Morales J."/>
            <person name="Bateman A."/>
            <person name="Chiu C.H."/>
            <person name="Tang P."/>
            <person name="Hegemann P."/>
            <person name="Fromm H."/>
            <person name="Raoult D."/>
            <person name="Greub G."/>
            <person name="Miranda-Saavedra D."/>
            <person name="Chen N."/>
            <person name="Nash P."/>
            <person name="Ginger M.L."/>
            <person name="Horn M."/>
            <person name="Schaap P."/>
            <person name="Caler L."/>
            <person name="Loftus B."/>
        </authorList>
    </citation>
    <scope>NUCLEOTIDE SEQUENCE [LARGE SCALE GENOMIC DNA]</scope>
    <source>
        <strain evidence="3 4">Neff</strain>
    </source>
</reference>
<feature type="domain" description="VWFA" evidence="2">
    <location>
        <begin position="55"/>
        <end position="236"/>
    </location>
</feature>